<dbReference type="Gene3D" id="3.40.50.720">
    <property type="entry name" value="NAD(P)-binding Rossmann-like Domain"/>
    <property type="match status" value="1"/>
</dbReference>
<evidence type="ECO:0000313" key="6">
    <source>
        <dbReference type="Proteomes" id="UP001183202"/>
    </source>
</evidence>
<dbReference type="RefSeq" id="WP_311554167.1">
    <property type="nucleotide sequence ID" value="NZ_JAVREJ010000001.1"/>
</dbReference>
<dbReference type="InterPro" id="IPR057326">
    <property type="entry name" value="KR_dom"/>
</dbReference>
<keyword evidence="2" id="KW-0560">Oxidoreductase</keyword>
<dbReference type="InterPro" id="IPR002347">
    <property type="entry name" value="SDR_fam"/>
</dbReference>
<reference evidence="6" key="1">
    <citation type="submission" date="2023-07" db="EMBL/GenBank/DDBJ databases">
        <title>30 novel species of actinomycetes from the DSMZ collection.</title>
        <authorList>
            <person name="Nouioui I."/>
        </authorList>
    </citation>
    <scope>NUCLEOTIDE SEQUENCE [LARGE SCALE GENOMIC DNA]</scope>
    <source>
        <strain evidence="6">DSM 45834</strain>
    </source>
</reference>
<name>A0ABU2N3F1_9PSEU</name>
<sequence>MVALSGPRVVLVTGASSGIGRESALAFARRGDTVVGVARHAPALQELAAEHPGIHVETCDVTDATERAELVKRVVDAHDRIDVLVNNAGVGALGYLDEMTVDDIERVYGTNVVAVADLTRLVLPGMRARRHGAVVMLSSVAAWASVPPATVYSSSKFAVHGLVEGLRRELRGSGVRVHSVNPAPIATDYLARAVDRSPQPGDPDRPKAPGFPPSWVAAAVLDAADAGRPTTRSVPRIGGLVRLARMAPVGAVLDVVFGRFGRAITERVVGLEREQAQGVPAR</sequence>
<protein>
    <submittedName>
        <fullName evidence="5">SDR family NAD(P)-dependent oxidoreductase</fullName>
    </submittedName>
</protein>
<dbReference type="PANTHER" id="PTHR44196:SF1">
    <property type="entry name" value="DEHYDROGENASE_REDUCTASE SDR FAMILY MEMBER 7B"/>
    <property type="match status" value="1"/>
</dbReference>
<dbReference type="PRINTS" id="PR00080">
    <property type="entry name" value="SDRFAMILY"/>
</dbReference>
<keyword evidence="6" id="KW-1185">Reference proteome</keyword>
<dbReference type="PROSITE" id="PS00061">
    <property type="entry name" value="ADH_SHORT"/>
    <property type="match status" value="1"/>
</dbReference>
<organism evidence="5 6">
    <name type="scientific">Pseudonocardia charpentierae</name>
    <dbReference type="NCBI Taxonomy" id="3075545"/>
    <lineage>
        <taxon>Bacteria</taxon>
        <taxon>Bacillati</taxon>
        <taxon>Actinomycetota</taxon>
        <taxon>Actinomycetes</taxon>
        <taxon>Pseudonocardiales</taxon>
        <taxon>Pseudonocardiaceae</taxon>
        <taxon>Pseudonocardia</taxon>
    </lineage>
</organism>
<dbReference type="Proteomes" id="UP001183202">
    <property type="component" value="Unassembled WGS sequence"/>
</dbReference>
<comment type="caution">
    <text evidence="5">The sequence shown here is derived from an EMBL/GenBank/DDBJ whole genome shotgun (WGS) entry which is preliminary data.</text>
</comment>
<dbReference type="SUPFAM" id="SSF51735">
    <property type="entry name" value="NAD(P)-binding Rossmann-fold domains"/>
    <property type="match status" value="1"/>
</dbReference>
<accession>A0ABU2N3F1</accession>
<dbReference type="PRINTS" id="PR00081">
    <property type="entry name" value="GDHRDH"/>
</dbReference>
<dbReference type="InterPro" id="IPR020904">
    <property type="entry name" value="Sc_DH/Rdtase_CS"/>
</dbReference>
<comment type="similarity">
    <text evidence="1 3">Belongs to the short-chain dehydrogenases/reductases (SDR) family.</text>
</comment>
<proteinExistence type="inferred from homology"/>
<evidence type="ECO:0000256" key="1">
    <source>
        <dbReference type="ARBA" id="ARBA00006484"/>
    </source>
</evidence>
<evidence type="ECO:0000259" key="4">
    <source>
        <dbReference type="SMART" id="SM00822"/>
    </source>
</evidence>
<dbReference type="EMBL" id="JAVREJ010000001">
    <property type="protein sequence ID" value="MDT0348271.1"/>
    <property type="molecule type" value="Genomic_DNA"/>
</dbReference>
<evidence type="ECO:0000313" key="5">
    <source>
        <dbReference type="EMBL" id="MDT0348271.1"/>
    </source>
</evidence>
<dbReference type="SMART" id="SM00822">
    <property type="entry name" value="PKS_KR"/>
    <property type="match status" value="1"/>
</dbReference>
<dbReference type="InterPro" id="IPR036291">
    <property type="entry name" value="NAD(P)-bd_dom_sf"/>
</dbReference>
<feature type="domain" description="Ketoreductase" evidence="4">
    <location>
        <begin position="8"/>
        <end position="189"/>
    </location>
</feature>
<dbReference type="PANTHER" id="PTHR44196">
    <property type="entry name" value="DEHYDROGENASE/REDUCTASE SDR FAMILY MEMBER 7B"/>
    <property type="match status" value="1"/>
</dbReference>
<gene>
    <name evidence="5" type="ORF">RM445_01880</name>
</gene>
<evidence type="ECO:0000256" key="2">
    <source>
        <dbReference type="ARBA" id="ARBA00023002"/>
    </source>
</evidence>
<evidence type="ECO:0000256" key="3">
    <source>
        <dbReference type="RuleBase" id="RU000363"/>
    </source>
</evidence>
<dbReference type="Pfam" id="PF00106">
    <property type="entry name" value="adh_short"/>
    <property type="match status" value="1"/>
</dbReference>